<dbReference type="SUPFAM" id="SSF46894">
    <property type="entry name" value="C-terminal effector domain of the bipartite response regulators"/>
    <property type="match status" value="1"/>
</dbReference>
<dbReference type="PROSITE" id="PS50043">
    <property type="entry name" value="HTH_LUXR_2"/>
    <property type="match status" value="1"/>
</dbReference>
<dbReference type="InterPro" id="IPR029016">
    <property type="entry name" value="GAF-like_dom_sf"/>
</dbReference>
<keyword evidence="2" id="KW-0238">DNA-binding</keyword>
<sequence>MSERADLSQREVQIAQAYAGGQTYQSIADTLCIAPSTVRTHLATIYRKLEVSSKLELATRLKGEVPEPRSPSELAMVVSELALSLEEAISREKTLSEVLRIISAAQGDLEAVMPLILTHALELCDAEFGILFEYQQDSRFLANHTMGIPRPFEAWLDDQGVFAVSPETGLGRMDGQRTVINIIDVKSEAIYRTEDPLRHATADLGGARSFVAIPMLAGDTLVGAFTIYRQTVRPFSDESTRLAQLFAAQSVIALENARMIKAIQQATP</sequence>
<keyword evidence="1" id="KW-0805">Transcription regulation</keyword>
<feature type="domain" description="HTH luxR-type" evidence="4">
    <location>
        <begin position="1"/>
        <end position="65"/>
    </location>
</feature>
<evidence type="ECO:0000313" key="6">
    <source>
        <dbReference type="Proteomes" id="UP000468591"/>
    </source>
</evidence>
<comment type="caution">
    <text evidence="5">The sequence shown here is derived from an EMBL/GenBank/DDBJ whole genome shotgun (WGS) entry which is preliminary data.</text>
</comment>
<keyword evidence="3" id="KW-0804">Transcription</keyword>
<dbReference type="Gene3D" id="1.10.10.10">
    <property type="entry name" value="Winged helix-like DNA-binding domain superfamily/Winged helix DNA-binding domain"/>
    <property type="match status" value="1"/>
</dbReference>
<dbReference type="PANTHER" id="PTHR44688:SF16">
    <property type="entry name" value="DNA-BINDING TRANSCRIPTIONAL ACTIVATOR DEVR_DOSR"/>
    <property type="match status" value="1"/>
</dbReference>
<evidence type="ECO:0000259" key="4">
    <source>
        <dbReference type="PROSITE" id="PS50043"/>
    </source>
</evidence>
<dbReference type="AlphaFoldDB" id="A0A6P0CJI9"/>
<dbReference type="SUPFAM" id="SSF55781">
    <property type="entry name" value="GAF domain-like"/>
    <property type="match status" value="1"/>
</dbReference>
<proteinExistence type="predicted"/>
<dbReference type="PRINTS" id="PR00038">
    <property type="entry name" value="HTHLUXR"/>
</dbReference>
<dbReference type="SMART" id="SM00421">
    <property type="entry name" value="HTH_LUXR"/>
    <property type="match status" value="1"/>
</dbReference>
<dbReference type="GO" id="GO:0006355">
    <property type="term" value="P:regulation of DNA-templated transcription"/>
    <property type="evidence" value="ECO:0007669"/>
    <property type="project" value="InterPro"/>
</dbReference>
<dbReference type="CDD" id="cd06170">
    <property type="entry name" value="LuxR_C_like"/>
    <property type="match status" value="1"/>
</dbReference>
<dbReference type="InterPro" id="IPR000792">
    <property type="entry name" value="Tscrpt_reg_LuxR_C"/>
</dbReference>
<evidence type="ECO:0000256" key="1">
    <source>
        <dbReference type="ARBA" id="ARBA00023015"/>
    </source>
</evidence>
<evidence type="ECO:0000256" key="3">
    <source>
        <dbReference type="ARBA" id="ARBA00023163"/>
    </source>
</evidence>
<evidence type="ECO:0000256" key="2">
    <source>
        <dbReference type="ARBA" id="ARBA00023125"/>
    </source>
</evidence>
<accession>A0A6P0CJI9</accession>
<dbReference type="PANTHER" id="PTHR44688">
    <property type="entry name" value="DNA-BINDING TRANSCRIPTIONAL ACTIVATOR DEVR_DOSR"/>
    <property type="match status" value="1"/>
</dbReference>
<dbReference type="InterPro" id="IPR036388">
    <property type="entry name" value="WH-like_DNA-bd_sf"/>
</dbReference>
<dbReference type="InterPro" id="IPR003018">
    <property type="entry name" value="GAF"/>
</dbReference>
<protein>
    <submittedName>
        <fullName evidence="5">GAF domain-containing protein</fullName>
    </submittedName>
</protein>
<dbReference type="SMART" id="SM00065">
    <property type="entry name" value="GAF"/>
    <property type="match status" value="1"/>
</dbReference>
<dbReference type="RefSeq" id="WP_164356628.1">
    <property type="nucleotide sequence ID" value="NZ_JAABNT010000057.1"/>
</dbReference>
<dbReference type="EMBL" id="JAABNT010000057">
    <property type="protein sequence ID" value="NEK25226.1"/>
    <property type="molecule type" value="Genomic_DNA"/>
</dbReference>
<dbReference type="Proteomes" id="UP000468591">
    <property type="component" value="Unassembled WGS sequence"/>
</dbReference>
<keyword evidence="6" id="KW-1185">Reference proteome</keyword>
<dbReference type="Pfam" id="PF13185">
    <property type="entry name" value="GAF_2"/>
    <property type="match status" value="1"/>
</dbReference>
<evidence type="ECO:0000313" key="5">
    <source>
        <dbReference type="EMBL" id="NEK25226.1"/>
    </source>
</evidence>
<dbReference type="Pfam" id="PF00196">
    <property type="entry name" value="GerE"/>
    <property type="match status" value="1"/>
</dbReference>
<gene>
    <name evidence="5" type="ORF">GV827_22950</name>
</gene>
<dbReference type="Gene3D" id="3.30.450.40">
    <property type="match status" value="1"/>
</dbReference>
<reference evidence="5 6" key="1">
    <citation type="submission" date="2020-01" db="EMBL/GenBank/DDBJ databases">
        <title>Sulfitobacter sediminilitoris sp. nov., isolated from a tidal flat.</title>
        <authorList>
            <person name="Park S."/>
            <person name="Yoon J.-H."/>
        </authorList>
    </citation>
    <scope>NUCLEOTIDE SEQUENCE [LARGE SCALE GENOMIC DNA]</scope>
    <source>
        <strain evidence="5 6">JBTF-M27</strain>
    </source>
</reference>
<organism evidence="5 6">
    <name type="scientific">Sulfitobacter sediminilitoris</name>
    <dbReference type="NCBI Taxonomy" id="2698830"/>
    <lineage>
        <taxon>Bacteria</taxon>
        <taxon>Pseudomonadati</taxon>
        <taxon>Pseudomonadota</taxon>
        <taxon>Alphaproteobacteria</taxon>
        <taxon>Rhodobacterales</taxon>
        <taxon>Roseobacteraceae</taxon>
        <taxon>Sulfitobacter</taxon>
    </lineage>
</organism>
<name>A0A6P0CJI9_9RHOB</name>
<dbReference type="InterPro" id="IPR016032">
    <property type="entry name" value="Sig_transdc_resp-reg_C-effctor"/>
</dbReference>
<dbReference type="GO" id="GO:0003677">
    <property type="term" value="F:DNA binding"/>
    <property type="evidence" value="ECO:0007669"/>
    <property type="project" value="UniProtKB-KW"/>
</dbReference>